<dbReference type="InterPro" id="IPR040442">
    <property type="entry name" value="Pyrv_kinase-like_dom_sf"/>
</dbReference>
<name>A0ABT3QRR0_9HYPH</name>
<accession>A0ABT3QRR0</accession>
<dbReference type="PANTHER" id="PTHR30502">
    <property type="entry name" value="2-KETO-3-DEOXY-L-RHAMNONATE ALDOLASE"/>
    <property type="match status" value="1"/>
</dbReference>
<dbReference type="InterPro" id="IPR015813">
    <property type="entry name" value="Pyrv/PenolPyrv_kinase-like_dom"/>
</dbReference>
<evidence type="ECO:0000313" key="6">
    <source>
        <dbReference type="Proteomes" id="UP001301216"/>
    </source>
</evidence>
<dbReference type="InterPro" id="IPR050251">
    <property type="entry name" value="HpcH-HpaI_aldolase"/>
</dbReference>
<evidence type="ECO:0000256" key="3">
    <source>
        <dbReference type="ARBA" id="ARBA00023239"/>
    </source>
</evidence>
<organism evidence="5 6">
    <name type="scientific">Ochrobactrum chromiisoli</name>
    <dbReference type="NCBI Taxonomy" id="2993941"/>
    <lineage>
        <taxon>Bacteria</taxon>
        <taxon>Pseudomonadati</taxon>
        <taxon>Pseudomonadota</taxon>
        <taxon>Alphaproteobacteria</taxon>
        <taxon>Hyphomicrobiales</taxon>
        <taxon>Brucellaceae</taxon>
        <taxon>Brucella/Ochrobactrum group</taxon>
        <taxon>Ochrobactrum</taxon>
    </lineage>
</organism>
<keyword evidence="2" id="KW-0479">Metal-binding</keyword>
<keyword evidence="6" id="KW-1185">Reference proteome</keyword>
<gene>
    <name evidence="5" type="ORF">OPR82_16160</name>
</gene>
<sequence>MNLRERIKAGELLVGPFQKTPSPQITELLGLGGMDFIVADQEHAPIGIEVLDLIAMAGRAVGLPVMIRASLAAPAAIWPALDLGCSGVMVPHIRSASDANAVADAMKYARGRGFSPSGRAGEYGRMHASDYRASSDSQTVFLAQIEDACALDALDEIAALPEVDVLFIGPQDLSLSLGCAADAPEMHKAIDQVIAAAKRHGKASGLFVPDANPIRLLHQRGMTVFVCGSDQGLLRNGASQLMSAVHNIKE</sequence>
<comment type="similarity">
    <text evidence="1">Belongs to the HpcH/HpaI aldolase family.</text>
</comment>
<dbReference type="Gene3D" id="3.20.20.60">
    <property type="entry name" value="Phosphoenolpyruvate-binding domains"/>
    <property type="match status" value="1"/>
</dbReference>
<comment type="caution">
    <text evidence="5">The sequence shown here is derived from an EMBL/GenBank/DDBJ whole genome shotgun (WGS) entry which is preliminary data.</text>
</comment>
<protein>
    <submittedName>
        <fullName evidence="5">Aldolase/citrate lyase family protein</fullName>
    </submittedName>
</protein>
<evidence type="ECO:0000259" key="4">
    <source>
        <dbReference type="Pfam" id="PF03328"/>
    </source>
</evidence>
<dbReference type="SUPFAM" id="SSF51621">
    <property type="entry name" value="Phosphoenolpyruvate/pyruvate domain"/>
    <property type="match status" value="1"/>
</dbReference>
<dbReference type="PANTHER" id="PTHR30502:SF0">
    <property type="entry name" value="PHOSPHOENOLPYRUVATE CARBOXYLASE FAMILY PROTEIN"/>
    <property type="match status" value="1"/>
</dbReference>
<dbReference type="RefSeq" id="WP_265985963.1">
    <property type="nucleotide sequence ID" value="NZ_JAPHAV010000009.1"/>
</dbReference>
<evidence type="ECO:0000256" key="2">
    <source>
        <dbReference type="ARBA" id="ARBA00022723"/>
    </source>
</evidence>
<dbReference type="GO" id="GO:0016829">
    <property type="term" value="F:lyase activity"/>
    <property type="evidence" value="ECO:0007669"/>
    <property type="project" value="UniProtKB-KW"/>
</dbReference>
<evidence type="ECO:0000313" key="5">
    <source>
        <dbReference type="EMBL" id="MCX2698279.1"/>
    </source>
</evidence>
<keyword evidence="3 5" id="KW-0456">Lyase</keyword>
<dbReference type="Pfam" id="PF03328">
    <property type="entry name" value="HpcH_HpaI"/>
    <property type="match status" value="1"/>
</dbReference>
<dbReference type="EMBL" id="JAPHAV010000009">
    <property type="protein sequence ID" value="MCX2698279.1"/>
    <property type="molecule type" value="Genomic_DNA"/>
</dbReference>
<dbReference type="Proteomes" id="UP001301216">
    <property type="component" value="Unassembled WGS sequence"/>
</dbReference>
<proteinExistence type="inferred from homology"/>
<reference evidence="5 6" key="1">
    <citation type="submission" date="2022-11" db="EMBL/GenBank/DDBJ databases">
        <title>Brucella sp. YY2X, whole genome shotgun sequencing project.</title>
        <authorList>
            <person name="Yang Y."/>
        </authorList>
    </citation>
    <scope>NUCLEOTIDE SEQUENCE [LARGE SCALE GENOMIC DNA]</scope>
    <source>
        <strain evidence="5 6">YY2X</strain>
    </source>
</reference>
<feature type="domain" description="HpcH/HpaI aldolase/citrate lyase" evidence="4">
    <location>
        <begin position="18"/>
        <end position="236"/>
    </location>
</feature>
<dbReference type="InterPro" id="IPR005000">
    <property type="entry name" value="Aldolase/citrate-lyase_domain"/>
</dbReference>
<evidence type="ECO:0000256" key="1">
    <source>
        <dbReference type="ARBA" id="ARBA00005568"/>
    </source>
</evidence>